<keyword evidence="2" id="KW-1185">Reference proteome</keyword>
<protein>
    <recommendedName>
        <fullName evidence="3">Transcription factor domain-containing protein</fullName>
    </recommendedName>
</protein>
<accession>A0AAD6MVE1</accession>
<dbReference type="EMBL" id="JAQJAN010000008">
    <property type="protein sequence ID" value="KAJ5724577.1"/>
    <property type="molecule type" value="Genomic_DNA"/>
</dbReference>
<dbReference type="Proteomes" id="UP001215712">
    <property type="component" value="Unassembled WGS sequence"/>
</dbReference>
<evidence type="ECO:0000313" key="2">
    <source>
        <dbReference type="Proteomes" id="UP001215712"/>
    </source>
</evidence>
<sequence length="204" mass="23102">MHPKFNELTCLLDKAVSRLLLRPTPSDVTLDSIRVLLLYAQWMPCVREQEDEVENDDPAPRFPRSRYNEISAGAVLGLAMRYALLMGLDRSVLAPFQTRDVLPTEDHISKMRVYYNLLTCNFNLMLTSGFPASIDFDPEMAAKMARTFSSHADSQYPGDLRVSGLVELVALVNRTMRSSGDISGRRLGPACLMKLNMELDEWER</sequence>
<name>A0AAD6MVE1_9EURO</name>
<proteinExistence type="predicted"/>
<reference evidence="1" key="2">
    <citation type="submission" date="2023-01" db="EMBL/GenBank/DDBJ databases">
        <authorList>
            <person name="Petersen C."/>
        </authorList>
    </citation>
    <scope>NUCLEOTIDE SEQUENCE</scope>
    <source>
        <strain evidence="1">IBT 17514</strain>
    </source>
</reference>
<comment type="caution">
    <text evidence="1">The sequence shown here is derived from an EMBL/GenBank/DDBJ whole genome shotgun (WGS) entry which is preliminary data.</text>
</comment>
<organism evidence="1 2">
    <name type="scientific">Penicillium malachiteum</name>
    <dbReference type="NCBI Taxonomy" id="1324776"/>
    <lineage>
        <taxon>Eukaryota</taxon>
        <taxon>Fungi</taxon>
        <taxon>Dikarya</taxon>
        <taxon>Ascomycota</taxon>
        <taxon>Pezizomycotina</taxon>
        <taxon>Eurotiomycetes</taxon>
        <taxon>Eurotiomycetidae</taxon>
        <taxon>Eurotiales</taxon>
        <taxon>Aspergillaceae</taxon>
        <taxon>Penicillium</taxon>
    </lineage>
</organism>
<dbReference type="AlphaFoldDB" id="A0AAD6MVE1"/>
<evidence type="ECO:0008006" key="3">
    <source>
        <dbReference type="Google" id="ProtNLM"/>
    </source>
</evidence>
<evidence type="ECO:0000313" key="1">
    <source>
        <dbReference type="EMBL" id="KAJ5724577.1"/>
    </source>
</evidence>
<reference evidence="1" key="1">
    <citation type="journal article" date="2023" name="IMA Fungus">
        <title>Comparative genomic study of the Penicillium genus elucidates a diverse pangenome and 15 lateral gene transfer events.</title>
        <authorList>
            <person name="Petersen C."/>
            <person name="Sorensen T."/>
            <person name="Nielsen M.R."/>
            <person name="Sondergaard T.E."/>
            <person name="Sorensen J.L."/>
            <person name="Fitzpatrick D.A."/>
            <person name="Frisvad J.C."/>
            <person name="Nielsen K.L."/>
        </authorList>
    </citation>
    <scope>NUCLEOTIDE SEQUENCE</scope>
    <source>
        <strain evidence="1">IBT 17514</strain>
    </source>
</reference>
<gene>
    <name evidence="1" type="ORF">N7493_006305</name>
</gene>